<evidence type="ECO:0000313" key="6">
    <source>
        <dbReference type="Proteomes" id="UP000054166"/>
    </source>
</evidence>
<feature type="repeat" description="WD" evidence="3">
    <location>
        <begin position="1213"/>
        <end position="1247"/>
    </location>
</feature>
<feature type="repeat" description="WD" evidence="3">
    <location>
        <begin position="1166"/>
        <end position="1207"/>
    </location>
</feature>
<dbReference type="Gene3D" id="2.130.10.10">
    <property type="entry name" value="YVTN repeat-like/Quinoprotein amine dehydrogenase"/>
    <property type="match status" value="8"/>
</dbReference>
<feature type="repeat" description="WD" evidence="3">
    <location>
        <begin position="1335"/>
        <end position="1376"/>
    </location>
</feature>
<dbReference type="EMBL" id="KN833043">
    <property type="protein sequence ID" value="KIM75688.1"/>
    <property type="molecule type" value="Genomic_DNA"/>
</dbReference>
<keyword evidence="1 3" id="KW-0853">WD repeat</keyword>
<reference evidence="5 6" key="1">
    <citation type="submission" date="2014-04" db="EMBL/GenBank/DDBJ databases">
        <authorList>
            <consortium name="DOE Joint Genome Institute"/>
            <person name="Kuo A."/>
            <person name="Tarkka M."/>
            <person name="Buscot F."/>
            <person name="Kohler A."/>
            <person name="Nagy L.G."/>
            <person name="Floudas D."/>
            <person name="Copeland A."/>
            <person name="Barry K.W."/>
            <person name="Cichocki N."/>
            <person name="Veneault-Fourrey C."/>
            <person name="LaButti K."/>
            <person name="Lindquist E.A."/>
            <person name="Lipzen A."/>
            <person name="Lundell T."/>
            <person name="Morin E."/>
            <person name="Murat C."/>
            <person name="Sun H."/>
            <person name="Tunlid A."/>
            <person name="Henrissat B."/>
            <person name="Grigoriev I.V."/>
            <person name="Hibbett D.S."/>
            <person name="Martin F."/>
            <person name="Nordberg H.P."/>
            <person name="Cantor M.N."/>
            <person name="Hua S.X."/>
        </authorList>
    </citation>
    <scope>NUCLEOTIDE SEQUENCE [LARGE SCALE GENOMIC DNA]</scope>
    <source>
        <strain evidence="5 6">F 1598</strain>
    </source>
</reference>
<evidence type="ECO:0000256" key="3">
    <source>
        <dbReference type="PROSITE-ProRule" id="PRU00221"/>
    </source>
</evidence>
<dbReference type="PROSITE" id="PS50294">
    <property type="entry name" value="WD_REPEATS_REGION"/>
    <property type="match status" value="14"/>
</dbReference>
<gene>
    <name evidence="5" type="ORF">PILCRDRAFT_666342</name>
</gene>
<keyword evidence="6" id="KW-1185">Reference proteome</keyword>
<evidence type="ECO:0000259" key="4">
    <source>
        <dbReference type="PROSITE" id="PS50837"/>
    </source>
</evidence>
<feature type="repeat" description="WD" evidence="3">
    <location>
        <begin position="951"/>
        <end position="987"/>
    </location>
</feature>
<sequence length="1545" mass="167146">MAWSLLTFVYKTSIAQTNRDKKIDELISTMVDLYAFMGEAHPVEKIKSQAKILAVIAKQTTECAYFVRKYAETKGFVIRAIKHRLSSVDDIIQGYQTKFADLKSAFEGRAVLETEIAVGRVESAIRLVDITVTRVLDIASEAAATIVLNDIPYAGGVRFTAKPGCLLGTREILLADVLSLLNGTNQDVRPRVVLLTGMAGVGKSAIARTIAEQFDEQKRLGSSFFFDRLDDTKNRTDNVFSTIACDIAGLDPKIRENLWDIIKDRRSLRKTSSPLEQFKHLILTPTEGLKTIGPTVTVMDGVDECGNEESRKELLEVLATQIPYLPGDFRFFLTARPDTDIVRALGPLDFVHHMRMEDVDSQSTKMDIRAFVQGELSHIAQKPGPEWPDKRSLDMLVEVADELFIWASTACRFIKGEGEGGGRSPAERMQLLLSDGPQKLKRIDDLYLTVLKSVFNQDDPVVMNRFRSVMSTILAAKEPLSVIALNDLFEDDDILRAGMESVIPHLGSLLSGTTAHNIPLQILHLSFSDFLADVSRSQAFFTNFQGCNEKFVISSLSMMDQHLKRDICGVGDPLLPNSKITDIQGCINKYEALRYSCQFFVSHLTDIPVQPETILDRVFGSFLHVLLWIQAGVYTKSLLDHICEYFVREISHMIDVGIQINLLHNRVCQFLRQHVLHWIQALSLTNQLDTMVGSLARLEEWLKNQLTHDTDHFMALIQDTKRLTLAFGGLLSNNALQVYNCLVFVPHGTALYKQYAPENPQICTILNARVGWSQLLSTLTGHTNWVNSVVFSPDGSCLASCSDDKTVRLWDAHTGGPIGDPMAGHTNQVYSVVFSPNGSCLASCSGDNTVRLWDAHTGGAIGDPMVGHTHRVYSVVFSPDGSCLASCSGDNTVRLWDAHTGGAMGDPMVGHTKWVYSVVYSPNGSHLASCSYDNTVRLWDAHTGGAIGDPMIGHTSGVNSVVFSPDGSHLASCSNDNTVRLWDAHTGGPIGGPMVGHTSGVNSIVFSPDGSHLASCSSDNTVRLWNAHTGGAIGDPMVGHTNQVYSVVFSPDGSCLASCSGDNTVKLWDAHTGGAIGYPMVGHTNWVNSVVFSPDGSHLASCSYDNTVRLWDAHTGGAIGDPMVGHTSGVNSVVFSPDGSHLASCSDDNTVRLWDAHTGGAIVDPMVGHTERVYSVVFSPDGSCLASCSSDNTMRLWDAHTGSAIGNPMVGQVNCVVFSPDGSHLASCSDDNTVRLLDTHTGGAIRDPMVGHTERVYSIVFSPDGSCLVSCSSDNTMRLWDSHTGGAIGDPMVGHTSEINCVVFSPDGSHLASCSDDNTVRLWDAHAGGAIGGPMVGHTNQVNSVVFSPDGNCLASCSDDSTVRLWDAHTGGAIGDSMVGHTTWINSVVFSPDGSRLASCSGDNTVRLWDAHTGGVIGDPIVGHTSGVNCVVFSPDGSHLVIHAHMATIIGLQHNQPPLSPANALLYSPRMLNNGVGHVPSSLRDDWLSLNGSRVLWIPTEYRGRAVNAITNGVHCIVCIGGHGGTVIFIRLPIDQVSPKIPNAM</sequence>
<dbReference type="InterPro" id="IPR027417">
    <property type="entry name" value="P-loop_NTPase"/>
</dbReference>
<feature type="domain" description="NACHT" evidence="4">
    <location>
        <begin position="191"/>
        <end position="338"/>
    </location>
</feature>
<dbReference type="HOGENOM" id="CLU_000288_6_3_1"/>
<dbReference type="Pfam" id="PF24883">
    <property type="entry name" value="NPHP3_N"/>
    <property type="match status" value="1"/>
</dbReference>
<dbReference type="InterPro" id="IPR015943">
    <property type="entry name" value="WD40/YVTN_repeat-like_dom_sf"/>
</dbReference>
<dbReference type="InterPro" id="IPR019775">
    <property type="entry name" value="WD40_repeat_CS"/>
</dbReference>
<accession>A0A0C3AP87</accession>
<name>A0A0C3AP87_PILCF</name>
<dbReference type="InterPro" id="IPR056884">
    <property type="entry name" value="NPHP3-like_N"/>
</dbReference>
<dbReference type="OrthoDB" id="3266532at2759"/>
<dbReference type="SMART" id="SM00320">
    <property type="entry name" value="WD40"/>
    <property type="match status" value="16"/>
</dbReference>
<dbReference type="STRING" id="765440.A0A0C3AP87"/>
<dbReference type="PROSITE" id="PS50837">
    <property type="entry name" value="NACHT"/>
    <property type="match status" value="1"/>
</dbReference>
<dbReference type="PRINTS" id="PR00320">
    <property type="entry name" value="GPROTEINBRPT"/>
</dbReference>
<dbReference type="PANTHER" id="PTHR45333:SF1">
    <property type="entry name" value="CHROMOSOME UNDETERMINED SCAFFOLD_625, WHOLE GENOME SHOTGUN SEQUENCE"/>
    <property type="match status" value="1"/>
</dbReference>
<dbReference type="InterPro" id="IPR007111">
    <property type="entry name" value="NACHT_NTPase"/>
</dbReference>
<dbReference type="PROSITE" id="PS00678">
    <property type="entry name" value="WD_REPEATS_1"/>
    <property type="match status" value="12"/>
</dbReference>
<feature type="repeat" description="WD" evidence="3">
    <location>
        <begin position="1249"/>
        <end position="1290"/>
    </location>
</feature>
<feature type="repeat" description="WD" evidence="3">
    <location>
        <begin position="1037"/>
        <end position="1078"/>
    </location>
</feature>
<evidence type="ECO:0000256" key="2">
    <source>
        <dbReference type="ARBA" id="ARBA00022737"/>
    </source>
</evidence>
<dbReference type="SUPFAM" id="SSF50978">
    <property type="entry name" value="WD40 repeat-like"/>
    <property type="match status" value="3"/>
</dbReference>
<feature type="repeat" description="WD" evidence="3">
    <location>
        <begin position="908"/>
        <end position="949"/>
    </location>
</feature>
<dbReference type="PROSITE" id="PS50082">
    <property type="entry name" value="WD_REPEATS_2"/>
    <property type="match status" value="15"/>
</dbReference>
<dbReference type="Proteomes" id="UP000054166">
    <property type="component" value="Unassembled WGS sequence"/>
</dbReference>
<feature type="repeat" description="WD" evidence="3">
    <location>
        <begin position="822"/>
        <end position="863"/>
    </location>
</feature>
<evidence type="ECO:0000313" key="5">
    <source>
        <dbReference type="EMBL" id="KIM75688.1"/>
    </source>
</evidence>
<reference evidence="6" key="2">
    <citation type="submission" date="2015-01" db="EMBL/GenBank/DDBJ databases">
        <title>Evolutionary Origins and Diversification of the Mycorrhizal Mutualists.</title>
        <authorList>
            <consortium name="DOE Joint Genome Institute"/>
            <consortium name="Mycorrhizal Genomics Consortium"/>
            <person name="Kohler A."/>
            <person name="Kuo A."/>
            <person name="Nagy L.G."/>
            <person name="Floudas D."/>
            <person name="Copeland A."/>
            <person name="Barry K.W."/>
            <person name="Cichocki N."/>
            <person name="Veneault-Fourrey C."/>
            <person name="LaButti K."/>
            <person name="Lindquist E.A."/>
            <person name="Lipzen A."/>
            <person name="Lundell T."/>
            <person name="Morin E."/>
            <person name="Murat C."/>
            <person name="Riley R."/>
            <person name="Ohm R."/>
            <person name="Sun H."/>
            <person name="Tunlid A."/>
            <person name="Henrissat B."/>
            <person name="Grigoriev I.V."/>
            <person name="Hibbett D.S."/>
            <person name="Martin F."/>
        </authorList>
    </citation>
    <scope>NUCLEOTIDE SEQUENCE [LARGE SCALE GENOMIC DNA]</scope>
    <source>
        <strain evidence="6">F 1598</strain>
    </source>
</reference>
<dbReference type="Gene3D" id="3.40.50.300">
    <property type="entry name" value="P-loop containing nucleotide triphosphate hydrolases"/>
    <property type="match status" value="1"/>
</dbReference>
<evidence type="ECO:0000256" key="1">
    <source>
        <dbReference type="ARBA" id="ARBA00022574"/>
    </source>
</evidence>
<dbReference type="Pfam" id="PF00400">
    <property type="entry name" value="WD40"/>
    <property type="match status" value="16"/>
</dbReference>
<protein>
    <recommendedName>
        <fullName evidence="4">NACHT domain-containing protein</fullName>
    </recommendedName>
</protein>
<dbReference type="InterPro" id="IPR020472">
    <property type="entry name" value="WD40_PAC1"/>
</dbReference>
<dbReference type="CDD" id="cd00200">
    <property type="entry name" value="WD40"/>
    <property type="match status" value="2"/>
</dbReference>
<feature type="repeat" description="WD" evidence="3">
    <location>
        <begin position="1123"/>
        <end position="1164"/>
    </location>
</feature>
<feature type="repeat" description="WD" evidence="3">
    <location>
        <begin position="994"/>
        <end position="1035"/>
    </location>
</feature>
<keyword evidence="2" id="KW-0677">Repeat</keyword>
<feature type="repeat" description="WD" evidence="3">
    <location>
        <begin position="1292"/>
        <end position="1324"/>
    </location>
</feature>
<feature type="repeat" description="WD" evidence="3">
    <location>
        <begin position="1378"/>
        <end position="1419"/>
    </location>
</feature>
<dbReference type="PANTHER" id="PTHR45333">
    <property type="entry name" value="MEMBRANE PROTEIN-RELATED"/>
    <property type="match status" value="1"/>
</dbReference>
<feature type="repeat" description="WD" evidence="3">
    <location>
        <begin position="779"/>
        <end position="820"/>
    </location>
</feature>
<dbReference type="SUPFAM" id="SSF52540">
    <property type="entry name" value="P-loop containing nucleoside triphosphate hydrolases"/>
    <property type="match status" value="1"/>
</dbReference>
<feature type="repeat" description="WD" evidence="3">
    <location>
        <begin position="865"/>
        <end position="906"/>
    </location>
</feature>
<dbReference type="InterPro" id="IPR001680">
    <property type="entry name" value="WD40_rpt"/>
</dbReference>
<dbReference type="InterPro" id="IPR036322">
    <property type="entry name" value="WD40_repeat_dom_sf"/>
</dbReference>
<organism evidence="5 6">
    <name type="scientific">Piloderma croceum (strain F 1598)</name>
    <dbReference type="NCBI Taxonomy" id="765440"/>
    <lineage>
        <taxon>Eukaryota</taxon>
        <taxon>Fungi</taxon>
        <taxon>Dikarya</taxon>
        <taxon>Basidiomycota</taxon>
        <taxon>Agaricomycotina</taxon>
        <taxon>Agaricomycetes</taxon>
        <taxon>Agaricomycetidae</taxon>
        <taxon>Atheliales</taxon>
        <taxon>Atheliaceae</taxon>
        <taxon>Piloderma</taxon>
    </lineage>
</organism>
<proteinExistence type="predicted"/>
<dbReference type="InParanoid" id="A0A0C3AP87"/>
<feature type="repeat" description="WD" evidence="3">
    <location>
        <begin position="1080"/>
        <end position="1121"/>
    </location>
</feature>